<keyword evidence="9" id="KW-0175">Coiled coil</keyword>
<evidence type="ECO:0000256" key="8">
    <source>
        <dbReference type="ARBA" id="ARBA00023012"/>
    </source>
</evidence>
<keyword evidence="15" id="KW-1185">Reference proteome</keyword>
<feature type="compositionally biased region" description="Basic and acidic residues" evidence="10">
    <location>
        <begin position="658"/>
        <end position="671"/>
    </location>
</feature>
<keyword evidence="6" id="KW-0418">Kinase</keyword>
<name>A0AA46AGC3_9BACL</name>
<dbReference type="SMART" id="SM00267">
    <property type="entry name" value="GGDEF"/>
    <property type="match status" value="1"/>
</dbReference>
<dbReference type="RefSeq" id="WP_123827498.1">
    <property type="nucleotide sequence ID" value="NZ_FXTU01000005.1"/>
</dbReference>
<proteinExistence type="predicted"/>
<dbReference type="GO" id="GO:0005524">
    <property type="term" value="F:ATP binding"/>
    <property type="evidence" value="ECO:0007669"/>
    <property type="project" value="UniProtKB-KW"/>
</dbReference>
<dbReference type="InterPro" id="IPR004358">
    <property type="entry name" value="Sig_transdc_His_kin-like_C"/>
</dbReference>
<dbReference type="EMBL" id="FXTU01000005">
    <property type="protein sequence ID" value="SMP25940.1"/>
    <property type="molecule type" value="Genomic_DNA"/>
</dbReference>
<dbReference type="PROSITE" id="PS50887">
    <property type="entry name" value="GGDEF"/>
    <property type="match status" value="1"/>
</dbReference>
<dbReference type="PANTHER" id="PTHR43065">
    <property type="entry name" value="SENSOR HISTIDINE KINASE"/>
    <property type="match status" value="1"/>
</dbReference>
<comment type="caution">
    <text evidence="14">The sequence shown here is derived from an EMBL/GenBank/DDBJ whole genome shotgun (WGS) entry which is preliminary data.</text>
</comment>
<dbReference type="Proteomes" id="UP001157946">
    <property type="component" value="Unassembled WGS sequence"/>
</dbReference>
<feature type="region of interest" description="Disordered" evidence="10">
    <location>
        <begin position="598"/>
        <end position="696"/>
    </location>
</feature>
<sequence length="696" mass="78513">MLDIQAIESKGWLYHFVERIFSLHPSLHWISVGLITTLLSFLLILNRKWVSHFPRYGYMASVVATIALLDLFTQTIPILTVYLIVLGYVLFRASDERNYLITISFFITYILISAYTEWSYLRAIELVSHGLLFVWVAWISDQVRDRFFELKKQKEKTRRLIDQKNESNRRLREFQKELEETYLRDSLTGLYNFHGFQEQVTRGLSRCAHSLSYHVVCFDLTDFRQINMKDGNDTGDRLLVQIANLLKRHLPPSARIARYDGDQFAIGLMGDGAVLRRLIETVEFVLAELKANHPLLNYCMASASYPTEAKTGAELIRQAEDRLMLAQRQRRDKEEEHRLRLEKLSALGQLAAGLAHEIRNPLTSIRGFVQISAVESEAVKKWESIILPEIDRINDLLKQFLNLSEAKPVKVTRFNLNRLMNDVLSLLQPKSLLMGHELIGHQPDQPVEMEADAEQLKQVLINLVQNGLEALSEKGTVQVSWQKSEEQVHIQVMDNGNGIPPELCSRIFEPFFTTKDEGTGMGLAICSRIIEDHGGIMCVTSTPGLGTSFNIQLPLKQTTLGEVVISEEYPPEAEPEKAEVGALAGVQDGADMVASLEKPQSALEPMEDSAEAEQKEGTEEQETAEADQQERDNKGTKRTAEEAVRKRKPGKMQAPKVEPIKDKQKREKNMRGEATGAQEASGASAPCNEVVGLAGG</sequence>
<reference evidence="14" key="1">
    <citation type="submission" date="2017-05" db="EMBL/GenBank/DDBJ databases">
        <authorList>
            <person name="Varghese N."/>
            <person name="Submissions S."/>
        </authorList>
    </citation>
    <scope>NUCLEOTIDE SEQUENCE</scope>
    <source>
        <strain evidence="14">DSM 45262</strain>
    </source>
</reference>
<keyword evidence="11" id="KW-0472">Membrane</keyword>
<evidence type="ECO:0000256" key="2">
    <source>
        <dbReference type="ARBA" id="ARBA00012438"/>
    </source>
</evidence>
<evidence type="ECO:0000259" key="12">
    <source>
        <dbReference type="PROSITE" id="PS50109"/>
    </source>
</evidence>
<dbReference type="Pfam" id="PF00512">
    <property type="entry name" value="HisKA"/>
    <property type="match status" value="1"/>
</dbReference>
<feature type="transmembrane region" description="Helical" evidence="11">
    <location>
        <begin position="97"/>
        <end position="116"/>
    </location>
</feature>
<feature type="transmembrane region" description="Helical" evidence="11">
    <location>
        <begin position="58"/>
        <end position="91"/>
    </location>
</feature>
<dbReference type="Gene3D" id="3.30.565.10">
    <property type="entry name" value="Histidine kinase-like ATPase, C-terminal domain"/>
    <property type="match status" value="1"/>
</dbReference>
<evidence type="ECO:0000313" key="14">
    <source>
        <dbReference type="EMBL" id="SMP25940.1"/>
    </source>
</evidence>
<evidence type="ECO:0000256" key="7">
    <source>
        <dbReference type="ARBA" id="ARBA00022840"/>
    </source>
</evidence>
<dbReference type="PANTHER" id="PTHR43065:SF10">
    <property type="entry name" value="PEROXIDE STRESS-ACTIVATED HISTIDINE KINASE MAK3"/>
    <property type="match status" value="1"/>
</dbReference>
<evidence type="ECO:0000256" key="4">
    <source>
        <dbReference type="ARBA" id="ARBA00022679"/>
    </source>
</evidence>
<evidence type="ECO:0000256" key="3">
    <source>
        <dbReference type="ARBA" id="ARBA00022553"/>
    </source>
</evidence>
<dbReference type="GO" id="GO:0000155">
    <property type="term" value="F:phosphorelay sensor kinase activity"/>
    <property type="evidence" value="ECO:0007669"/>
    <property type="project" value="InterPro"/>
</dbReference>
<evidence type="ECO:0000256" key="9">
    <source>
        <dbReference type="SAM" id="Coils"/>
    </source>
</evidence>
<dbReference type="NCBIfam" id="TIGR00254">
    <property type="entry name" value="GGDEF"/>
    <property type="match status" value="1"/>
</dbReference>
<feature type="domain" description="Histidine kinase" evidence="12">
    <location>
        <begin position="353"/>
        <end position="557"/>
    </location>
</feature>
<keyword evidence="8" id="KW-0902">Two-component regulatory system</keyword>
<evidence type="ECO:0000256" key="6">
    <source>
        <dbReference type="ARBA" id="ARBA00022777"/>
    </source>
</evidence>
<keyword evidence="5" id="KW-0547">Nucleotide-binding</keyword>
<dbReference type="PROSITE" id="PS50109">
    <property type="entry name" value="HIS_KIN"/>
    <property type="match status" value="1"/>
</dbReference>
<keyword evidence="11" id="KW-0812">Transmembrane</keyword>
<comment type="catalytic activity">
    <reaction evidence="1">
        <text>ATP + protein L-histidine = ADP + protein N-phospho-L-histidine.</text>
        <dbReference type="EC" id="2.7.13.3"/>
    </reaction>
</comment>
<dbReference type="InterPro" id="IPR000160">
    <property type="entry name" value="GGDEF_dom"/>
</dbReference>
<feature type="transmembrane region" description="Helical" evidence="11">
    <location>
        <begin position="27"/>
        <end position="46"/>
    </location>
</feature>
<dbReference type="CDD" id="cd00082">
    <property type="entry name" value="HisKA"/>
    <property type="match status" value="1"/>
</dbReference>
<dbReference type="SMART" id="SM00388">
    <property type="entry name" value="HisKA"/>
    <property type="match status" value="1"/>
</dbReference>
<dbReference type="SMART" id="SM00387">
    <property type="entry name" value="HATPase_c"/>
    <property type="match status" value="1"/>
</dbReference>
<evidence type="ECO:0000259" key="13">
    <source>
        <dbReference type="PROSITE" id="PS50887"/>
    </source>
</evidence>
<dbReference type="SUPFAM" id="SSF55874">
    <property type="entry name" value="ATPase domain of HSP90 chaperone/DNA topoisomerase II/histidine kinase"/>
    <property type="match status" value="1"/>
</dbReference>
<evidence type="ECO:0000256" key="10">
    <source>
        <dbReference type="SAM" id="MobiDB-lite"/>
    </source>
</evidence>
<protein>
    <recommendedName>
        <fullName evidence="2">histidine kinase</fullName>
        <ecNumber evidence="2">2.7.13.3</ecNumber>
    </recommendedName>
</protein>
<keyword evidence="4" id="KW-0808">Transferase</keyword>
<dbReference type="Pfam" id="PF02518">
    <property type="entry name" value="HATPase_c"/>
    <property type="match status" value="1"/>
</dbReference>
<dbReference type="InterPro" id="IPR003594">
    <property type="entry name" value="HATPase_dom"/>
</dbReference>
<dbReference type="Gene3D" id="3.30.70.270">
    <property type="match status" value="1"/>
</dbReference>
<dbReference type="InterPro" id="IPR003661">
    <property type="entry name" value="HisK_dim/P_dom"/>
</dbReference>
<dbReference type="InterPro" id="IPR036890">
    <property type="entry name" value="HATPase_C_sf"/>
</dbReference>
<evidence type="ECO:0000313" key="15">
    <source>
        <dbReference type="Proteomes" id="UP001157946"/>
    </source>
</evidence>
<dbReference type="InterPro" id="IPR029787">
    <property type="entry name" value="Nucleotide_cyclase"/>
</dbReference>
<dbReference type="InterPro" id="IPR043128">
    <property type="entry name" value="Rev_trsase/Diguanyl_cyclase"/>
</dbReference>
<evidence type="ECO:0000256" key="5">
    <source>
        <dbReference type="ARBA" id="ARBA00022741"/>
    </source>
</evidence>
<accession>A0AA46AGC3</accession>
<keyword evidence="3" id="KW-0597">Phosphoprotein</keyword>
<dbReference type="SUPFAM" id="SSF47384">
    <property type="entry name" value="Homodimeric domain of signal transducing histidine kinase"/>
    <property type="match status" value="1"/>
</dbReference>
<dbReference type="AlphaFoldDB" id="A0AA46AGC3"/>
<dbReference type="SUPFAM" id="SSF55073">
    <property type="entry name" value="Nucleotide cyclase"/>
    <property type="match status" value="1"/>
</dbReference>
<dbReference type="Pfam" id="PF00990">
    <property type="entry name" value="GGDEF"/>
    <property type="match status" value="1"/>
</dbReference>
<feature type="compositionally biased region" description="Basic and acidic residues" evidence="10">
    <location>
        <begin position="628"/>
        <end position="644"/>
    </location>
</feature>
<feature type="domain" description="GGDEF" evidence="13">
    <location>
        <begin position="211"/>
        <end position="339"/>
    </location>
</feature>
<evidence type="ECO:0000256" key="11">
    <source>
        <dbReference type="SAM" id="Phobius"/>
    </source>
</evidence>
<dbReference type="PRINTS" id="PR00344">
    <property type="entry name" value="BCTRLSENSOR"/>
</dbReference>
<dbReference type="Gene3D" id="1.10.287.130">
    <property type="match status" value="1"/>
</dbReference>
<feature type="coiled-coil region" evidence="9">
    <location>
        <begin position="150"/>
        <end position="184"/>
    </location>
</feature>
<evidence type="ECO:0000256" key="1">
    <source>
        <dbReference type="ARBA" id="ARBA00000085"/>
    </source>
</evidence>
<dbReference type="InterPro" id="IPR005467">
    <property type="entry name" value="His_kinase_dom"/>
</dbReference>
<dbReference type="InterPro" id="IPR036097">
    <property type="entry name" value="HisK_dim/P_sf"/>
</dbReference>
<gene>
    <name evidence="14" type="ORF">SAMN06265361_10591</name>
</gene>
<keyword evidence="11" id="KW-1133">Transmembrane helix</keyword>
<organism evidence="14 15">
    <name type="scientific">Laceyella tengchongensis</name>
    <dbReference type="NCBI Taxonomy" id="574699"/>
    <lineage>
        <taxon>Bacteria</taxon>
        <taxon>Bacillati</taxon>
        <taxon>Bacillota</taxon>
        <taxon>Bacilli</taxon>
        <taxon>Bacillales</taxon>
        <taxon>Thermoactinomycetaceae</taxon>
        <taxon>Laceyella</taxon>
    </lineage>
</organism>
<dbReference type="CDD" id="cd01949">
    <property type="entry name" value="GGDEF"/>
    <property type="match status" value="1"/>
</dbReference>
<dbReference type="EC" id="2.7.13.3" evidence="2"/>
<keyword evidence="7" id="KW-0067">ATP-binding</keyword>